<sequence>MLAWQGHNHGAVLNRGEQRRAARQCGSRGLRGGQCKHQLSRADAGTGSQLGSSCLPGCLFTWPITSGQIRPPFLHRWSHNGGHNESRRLGGRVRQVLGMRRFIGRRIPDAAAAVAARRGGMTPVSRGSLPGRGALPTTLARCASPELAYSERG</sequence>
<dbReference type="Proteomes" id="UP001152622">
    <property type="component" value="Chromosome 14"/>
</dbReference>
<comment type="caution">
    <text evidence="2">The sequence shown here is derived from an EMBL/GenBank/DDBJ whole genome shotgun (WGS) entry which is preliminary data.</text>
</comment>
<evidence type="ECO:0000256" key="1">
    <source>
        <dbReference type="SAM" id="MobiDB-lite"/>
    </source>
</evidence>
<keyword evidence="3" id="KW-1185">Reference proteome</keyword>
<gene>
    <name evidence="2" type="ORF">SKAU_G00320700</name>
</gene>
<dbReference type="AlphaFoldDB" id="A0A9Q1ENR6"/>
<feature type="region of interest" description="Disordered" evidence="1">
    <location>
        <begin position="1"/>
        <end position="20"/>
    </location>
</feature>
<protein>
    <submittedName>
        <fullName evidence="2">Uncharacterized protein</fullName>
    </submittedName>
</protein>
<evidence type="ECO:0000313" key="2">
    <source>
        <dbReference type="EMBL" id="KAJ8342142.1"/>
    </source>
</evidence>
<reference evidence="2" key="1">
    <citation type="journal article" date="2023" name="Science">
        <title>Genome structures resolve the early diversification of teleost fishes.</title>
        <authorList>
            <person name="Parey E."/>
            <person name="Louis A."/>
            <person name="Montfort J."/>
            <person name="Bouchez O."/>
            <person name="Roques C."/>
            <person name="Iampietro C."/>
            <person name="Lluch J."/>
            <person name="Castinel A."/>
            <person name="Donnadieu C."/>
            <person name="Desvignes T."/>
            <person name="Floi Bucao C."/>
            <person name="Jouanno E."/>
            <person name="Wen M."/>
            <person name="Mejri S."/>
            <person name="Dirks R."/>
            <person name="Jansen H."/>
            <person name="Henkel C."/>
            <person name="Chen W.J."/>
            <person name="Zahm M."/>
            <person name="Cabau C."/>
            <person name="Klopp C."/>
            <person name="Thompson A.W."/>
            <person name="Robinson-Rechavi M."/>
            <person name="Braasch I."/>
            <person name="Lecointre G."/>
            <person name="Bobe J."/>
            <person name="Postlethwait J.H."/>
            <person name="Berthelot C."/>
            <person name="Roest Crollius H."/>
            <person name="Guiguen Y."/>
        </authorList>
    </citation>
    <scope>NUCLEOTIDE SEQUENCE</scope>
    <source>
        <strain evidence="2">WJC10195</strain>
    </source>
</reference>
<accession>A0A9Q1ENR6</accession>
<organism evidence="2 3">
    <name type="scientific">Synaphobranchus kaupii</name>
    <name type="common">Kaup's arrowtooth eel</name>
    <dbReference type="NCBI Taxonomy" id="118154"/>
    <lineage>
        <taxon>Eukaryota</taxon>
        <taxon>Metazoa</taxon>
        <taxon>Chordata</taxon>
        <taxon>Craniata</taxon>
        <taxon>Vertebrata</taxon>
        <taxon>Euteleostomi</taxon>
        <taxon>Actinopterygii</taxon>
        <taxon>Neopterygii</taxon>
        <taxon>Teleostei</taxon>
        <taxon>Anguilliformes</taxon>
        <taxon>Synaphobranchidae</taxon>
        <taxon>Synaphobranchus</taxon>
    </lineage>
</organism>
<name>A0A9Q1ENR6_SYNKA</name>
<proteinExistence type="predicted"/>
<evidence type="ECO:0000313" key="3">
    <source>
        <dbReference type="Proteomes" id="UP001152622"/>
    </source>
</evidence>
<dbReference type="EMBL" id="JAINUF010000014">
    <property type="protein sequence ID" value="KAJ8342142.1"/>
    <property type="molecule type" value="Genomic_DNA"/>
</dbReference>